<feature type="domain" description="Protein kinase" evidence="10">
    <location>
        <begin position="12"/>
        <end position="149"/>
    </location>
</feature>
<dbReference type="SUPFAM" id="SSF56112">
    <property type="entry name" value="Protein kinase-like (PK-like)"/>
    <property type="match status" value="1"/>
</dbReference>
<gene>
    <name evidence="11" type="ORF">C1SCF055_LOCUS23717</name>
</gene>
<dbReference type="EC" id="2.7.11.1" evidence="2"/>
<keyword evidence="4" id="KW-0808">Transferase</keyword>
<evidence type="ECO:0000256" key="6">
    <source>
        <dbReference type="ARBA" id="ARBA00022777"/>
    </source>
</evidence>
<dbReference type="Pfam" id="PF00069">
    <property type="entry name" value="Pkinase"/>
    <property type="match status" value="1"/>
</dbReference>
<dbReference type="Gene3D" id="3.30.200.20">
    <property type="entry name" value="Phosphorylase Kinase, domain 1"/>
    <property type="match status" value="1"/>
</dbReference>
<evidence type="ECO:0000313" key="14">
    <source>
        <dbReference type="Proteomes" id="UP001152797"/>
    </source>
</evidence>
<dbReference type="InterPro" id="IPR000719">
    <property type="entry name" value="Prot_kinase_dom"/>
</dbReference>
<evidence type="ECO:0000256" key="1">
    <source>
        <dbReference type="ARBA" id="ARBA00010886"/>
    </source>
</evidence>
<dbReference type="OrthoDB" id="248923at2759"/>
<sequence length="149" mass="17254">MLGARGSFQDRYEKIKLLGEGAFGAAYLVRPKDERHLQVAKEIRISHLTDKQREGAIAESEVLRMLKHPNIIAYINSFLEGPRMYIIMEYANGGDLGIKIKERKDTNAQFEEWEIMRIFVQLVLALTHIHARKVLHRDLKPLNVFLTLQ</sequence>
<dbReference type="EMBL" id="CAMXCT020002323">
    <property type="protein sequence ID" value="CAL1150702.1"/>
    <property type="molecule type" value="Genomic_DNA"/>
</dbReference>
<dbReference type="SMART" id="SM00220">
    <property type="entry name" value="S_TKc"/>
    <property type="match status" value="1"/>
</dbReference>
<keyword evidence="3 13" id="KW-0723">Serine/threonine-protein kinase</keyword>
<dbReference type="EMBL" id="CAMXCT030002323">
    <property type="protein sequence ID" value="CAL4784639.1"/>
    <property type="molecule type" value="Genomic_DNA"/>
</dbReference>
<dbReference type="Gene3D" id="1.10.510.10">
    <property type="entry name" value="Transferase(Phosphotransferase) domain 1"/>
    <property type="match status" value="1"/>
</dbReference>
<feature type="non-terminal residue" evidence="11">
    <location>
        <position position="1"/>
    </location>
</feature>
<dbReference type="PANTHER" id="PTHR44899">
    <property type="entry name" value="CAMK FAMILY PROTEIN KINASE"/>
    <property type="match status" value="1"/>
</dbReference>
<reference evidence="11" key="1">
    <citation type="submission" date="2022-10" db="EMBL/GenBank/DDBJ databases">
        <authorList>
            <person name="Chen Y."/>
            <person name="Dougan E. K."/>
            <person name="Chan C."/>
            <person name="Rhodes N."/>
            <person name="Thang M."/>
        </authorList>
    </citation>
    <scope>NUCLEOTIDE SEQUENCE</scope>
</reference>
<dbReference type="PROSITE" id="PS00108">
    <property type="entry name" value="PROTEIN_KINASE_ST"/>
    <property type="match status" value="1"/>
</dbReference>
<dbReference type="InterPro" id="IPR008271">
    <property type="entry name" value="Ser/Thr_kinase_AS"/>
</dbReference>
<dbReference type="FunFam" id="3.30.200.20:FF:000097">
    <property type="entry name" value="Probable serine/threonine-protein kinase nek1"/>
    <property type="match status" value="1"/>
</dbReference>
<organism evidence="11">
    <name type="scientific">Cladocopium goreaui</name>
    <dbReference type="NCBI Taxonomy" id="2562237"/>
    <lineage>
        <taxon>Eukaryota</taxon>
        <taxon>Sar</taxon>
        <taxon>Alveolata</taxon>
        <taxon>Dinophyceae</taxon>
        <taxon>Suessiales</taxon>
        <taxon>Symbiodiniaceae</taxon>
        <taxon>Cladocopium</taxon>
    </lineage>
</organism>
<evidence type="ECO:0000259" key="10">
    <source>
        <dbReference type="PROSITE" id="PS50011"/>
    </source>
</evidence>
<evidence type="ECO:0000256" key="9">
    <source>
        <dbReference type="ARBA" id="ARBA00048679"/>
    </source>
</evidence>
<comment type="similarity">
    <text evidence="1">Belongs to the protein kinase superfamily. NEK Ser/Thr protein kinase family. NIMA subfamily.</text>
</comment>
<dbReference type="Proteomes" id="UP001152797">
    <property type="component" value="Unassembled WGS sequence"/>
</dbReference>
<evidence type="ECO:0000256" key="5">
    <source>
        <dbReference type="ARBA" id="ARBA00022741"/>
    </source>
</evidence>
<name>A0A9P1G4S8_9DINO</name>
<evidence type="ECO:0000313" key="12">
    <source>
        <dbReference type="EMBL" id="CAL1150702.1"/>
    </source>
</evidence>
<dbReference type="GO" id="GO:0004674">
    <property type="term" value="F:protein serine/threonine kinase activity"/>
    <property type="evidence" value="ECO:0007669"/>
    <property type="project" value="UniProtKB-KW"/>
</dbReference>
<protein>
    <recommendedName>
        <fullName evidence="2">non-specific serine/threonine protein kinase</fullName>
        <ecNumber evidence="2">2.7.11.1</ecNumber>
    </recommendedName>
</protein>
<keyword evidence="7" id="KW-0067">ATP-binding</keyword>
<dbReference type="EMBL" id="CAMXCT010002323">
    <property type="protein sequence ID" value="CAI3997327.1"/>
    <property type="molecule type" value="Genomic_DNA"/>
</dbReference>
<dbReference type="InterPro" id="IPR011009">
    <property type="entry name" value="Kinase-like_dom_sf"/>
</dbReference>
<evidence type="ECO:0000256" key="2">
    <source>
        <dbReference type="ARBA" id="ARBA00012513"/>
    </source>
</evidence>
<comment type="catalytic activity">
    <reaction evidence="8">
        <text>L-threonyl-[protein] + ATP = O-phospho-L-threonyl-[protein] + ADP + H(+)</text>
        <dbReference type="Rhea" id="RHEA:46608"/>
        <dbReference type="Rhea" id="RHEA-COMP:11060"/>
        <dbReference type="Rhea" id="RHEA-COMP:11605"/>
        <dbReference type="ChEBI" id="CHEBI:15378"/>
        <dbReference type="ChEBI" id="CHEBI:30013"/>
        <dbReference type="ChEBI" id="CHEBI:30616"/>
        <dbReference type="ChEBI" id="CHEBI:61977"/>
        <dbReference type="ChEBI" id="CHEBI:456216"/>
        <dbReference type="EC" id="2.7.11.1"/>
    </reaction>
</comment>
<keyword evidence="6 13" id="KW-0418">Kinase</keyword>
<evidence type="ECO:0000256" key="3">
    <source>
        <dbReference type="ARBA" id="ARBA00022527"/>
    </source>
</evidence>
<dbReference type="PROSITE" id="PS50011">
    <property type="entry name" value="PROTEIN_KINASE_DOM"/>
    <property type="match status" value="1"/>
</dbReference>
<accession>A0A9P1G4S8</accession>
<comment type="catalytic activity">
    <reaction evidence="9">
        <text>L-seryl-[protein] + ATP = O-phospho-L-seryl-[protein] + ADP + H(+)</text>
        <dbReference type="Rhea" id="RHEA:17989"/>
        <dbReference type="Rhea" id="RHEA-COMP:9863"/>
        <dbReference type="Rhea" id="RHEA-COMP:11604"/>
        <dbReference type="ChEBI" id="CHEBI:15378"/>
        <dbReference type="ChEBI" id="CHEBI:29999"/>
        <dbReference type="ChEBI" id="CHEBI:30616"/>
        <dbReference type="ChEBI" id="CHEBI:83421"/>
        <dbReference type="ChEBI" id="CHEBI:456216"/>
        <dbReference type="EC" id="2.7.11.1"/>
    </reaction>
</comment>
<evidence type="ECO:0000313" key="11">
    <source>
        <dbReference type="EMBL" id="CAI3997327.1"/>
    </source>
</evidence>
<dbReference type="AlphaFoldDB" id="A0A9P1G4S8"/>
<evidence type="ECO:0000313" key="13">
    <source>
        <dbReference type="EMBL" id="CAL4784639.1"/>
    </source>
</evidence>
<reference evidence="12" key="2">
    <citation type="submission" date="2024-04" db="EMBL/GenBank/DDBJ databases">
        <authorList>
            <person name="Chen Y."/>
            <person name="Shah S."/>
            <person name="Dougan E. K."/>
            <person name="Thang M."/>
            <person name="Chan C."/>
        </authorList>
    </citation>
    <scope>NUCLEOTIDE SEQUENCE [LARGE SCALE GENOMIC DNA]</scope>
</reference>
<dbReference type="InterPro" id="IPR051131">
    <property type="entry name" value="NEK_Ser/Thr_kinase_NIMA"/>
</dbReference>
<comment type="caution">
    <text evidence="11">The sequence shown here is derived from an EMBL/GenBank/DDBJ whole genome shotgun (WGS) entry which is preliminary data.</text>
</comment>
<evidence type="ECO:0000256" key="7">
    <source>
        <dbReference type="ARBA" id="ARBA00022840"/>
    </source>
</evidence>
<dbReference type="GO" id="GO:0005524">
    <property type="term" value="F:ATP binding"/>
    <property type="evidence" value="ECO:0007669"/>
    <property type="project" value="UniProtKB-KW"/>
</dbReference>
<keyword evidence="14" id="KW-1185">Reference proteome</keyword>
<dbReference type="PANTHER" id="PTHR44899:SF3">
    <property type="entry name" value="SERINE_THREONINE-PROTEIN KINASE NEK1"/>
    <property type="match status" value="1"/>
</dbReference>
<proteinExistence type="inferred from homology"/>
<evidence type="ECO:0000256" key="8">
    <source>
        <dbReference type="ARBA" id="ARBA00047899"/>
    </source>
</evidence>
<keyword evidence="5" id="KW-0547">Nucleotide-binding</keyword>
<evidence type="ECO:0000256" key="4">
    <source>
        <dbReference type="ARBA" id="ARBA00022679"/>
    </source>
</evidence>